<dbReference type="GO" id="GO:0008466">
    <property type="term" value="F:glycogenin glucosyltransferase activity"/>
    <property type="evidence" value="ECO:0007669"/>
    <property type="project" value="UniProtKB-EC"/>
</dbReference>
<evidence type="ECO:0000313" key="16">
    <source>
        <dbReference type="EMBL" id="ODQ49215.1"/>
    </source>
</evidence>
<keyword evidence="17" id="KW-1185">Reference proteome</keyword>
<comment type="catalytic activity">
    <reaction evidence="11">
        <text>[1,4-alpha-D-glucosyl](n)-L-tyrosyl-[glycogenin] + UDP-alpha-D-glucose = [1,4-alpha-D-glucosyl](n+1)-L-tyrosyl-[glycogenin] + UDP + H(+)</text>
        <dbReference type="Rhea" id="RHEA:56560"/>
        <dbReference type="Rhea" id="RHEA-COMP:14606"/>
        <dbReference type="Rhea" id="RHEA-COMP:14607"/>
        <dbReference type="ChEBI" id="CHEBI:15378"/>
        <dbReference type="ChEBI" id="CHEBI:58223"/>
        <dbReference type="ChEBI" id="CHEBI:58885"/>
        <dbReference type="ChEBI" id="CHEBI:140574"/>
        <dbReference type="EC" id="2.4.1.186"/>
    </reaction>
</comment>
<evidence type="ECO:0000256" key="2">
    <source>
        <dbReference type="ARBA" id="ARBA00004496"/>
    </source>
</evidence>
<comment type="cofactor">
    <cofactor evidence="1">
        <name>Mn(2+)</name>
        <dbReference type="ChEBI" id="CHEBI:29035"/>
    </cofactor>
</comment>
<evidence type="ECO:0000256" key="14">
    <source>
        <dbReference type="SAM" id="MobiDB-lite"/>
    </source>
</evidence>
<keyword evidence="7" id="KW-0325">Glycoprotein</keyword>
<evidence type="ECO:0000256" key="3">
    <source>
        <dbReference type="ARBA" id="ARBA00022490"/>
    </source>
</evidence>
<keyword evidence="3" id="KW-0963">Cytoplasm</keyword>
<keyword evidence="5" id="KW-0479">Metal-binding</keyword>
<evidence type="ECO:0000256" key="15">
    <source>
        <dbReference type="SAM" id="SignalP"/>
    </source>
</evidence>
<feature type="signal peptide" evidence="15">
    <location>
        <begin position="1"/>
        <end position="21"/>
    </location>
</feature>
<dbReference type="FunFam" id="3.90.550.10:FF:000092">
    <property type="entry name" value="Glycogenin 2"/>
    <property type="match status" value="1"/>
</dbReference>
<dbReference type="Pfam" id="PF01501">
    <property type="entry name" value="Glyco_transf_8"/>
    <property type="match status" value="1"/>
</dbReference>
<dbReference type="InterPro" id="IPR002495">
    <property type="entry name" value="Glyco_trans_8"/>
</dbReference>
<evidence type="ECO:0000256" key="8">
    <source>
        <dbReference type="ARBA" id="ARBA00023211"/>
    </source>
</evidence>
<evidence type="ECO:0000256" key="6">
    <source>
        <dbReference type="ARBA" id="ARBA00023056"/>
    </source>
</evidence>
<dbReference type="GeneID" id="30179915"/>
<sequence length="564" mass="64806">MSRFAYVTLLLNADYLPGALALAESIAQTGSKIPFILLLSKLNVSVQVYDALQQSGYFERIINVDEYLLETRNAFELGNLLKRSDLSFTLTKLNVWRLTDYDRVLYLDSDMLVTEDIEHLFSTWDKLGVNDIIASSDSGWPDIFNSGLFVIRPNTEVFNKLLDFYRHNDSFDGADQGILNEYFNLQGHVTMGNWLRLPFTYNCTLNSNYEYLPAMIRFKDSIKVFHFIGLNKPWRNHNLCYDTRYAKIFNGKNDNLFQLWWNIFNNVSVCSYTPLDILQLSGNLQPRRYEQIPLPPVEAASEGEDKIIHKHDEIVNPFLSPVKKLTDEPKEQPKEMKFPTFYYKKPVADKIVDESVKGEAWRMEEGKIDWPQVSSTNDNIIVDVLNPVDEYIRKNPIFPWETRGGSGTISRTFDNALKYEPPAYSISIMNDSEDDSYNDDDDNGDNNNHDDTDRRGSEEDRQSNHLVGFQDGARFQRYLQRVESLGSSPRKVNAAEEIADLTNEIQKGMELEDNFDKVLGEAEGELLVDDRKDDLSDVNALNLSTEDAKIEGQLENSDKEMVGR</sequence>
<accession>A0A1E3NSU9</accession>
<evidence type="ECO:0000256" key="5">
    <source>
        <dbReference type="ARBA" id="ARBA00022723"/>
    </source>
</evidence>
<feature type="compositionally biased region" description="Basic and acidic residues" evidence="14">
    <location>
        <begin position="447"/>
        <end position="463"/>
    </location>
</feature>
<keyword evidence="8" id="KW-0464">Manganese</keyword>
<dbReference type="EC" id="2.4.1.186" evidence="10"/>
<feature type="compositionally biased region" description="Acidic residues" evidence="14">
    <location>
        <begin position="431"/>
        <end position="444"/>
    </location>
</feature>
<evidence type="ECO:0000256" key="9">
    <source>
        <dbReference type="ARBA" id="ARBA00038162"/>
    </source>
</evidence>
<evidence type="ECO:0000256" key="11">
    <source>
        <dbReference type="ARBA" id="ARBA00050886"/>
    </source>
</evidence>
<dbReference type="Gene3D" id="3.90.550.10">
    <property type="entry name" value="Spore Coat Polysaccharide Biosynthesis Protein SpsA, Chain A"/>
    <property type="match status" value="1"/>
</dbReference>
<dbReference type="AlphaFoldDB" id="A0A1E3NSU9"/>
<dbReference type="PANTHER" id="PTHR11183">
    <property type="entry name" value="GLYCOGENIN SUBFAMILY MEMBER"/>
    <property type="match status" value="1"/>
</dbReference>
<comment type="function">
    <text evidence="13">Self-glucosylating initiator of glycogen synthesis. It catalyzes the formation of a short alpha (1,4)-glucosyl chain covalently attached via a glucose 1-O-tyrosyl linkage to internal tyrosine residues and these chains act as primers for the elongation reaction catalyzed by glycogen synthase.</text>
</comment>
<comment type="catalytic activity">
    <reaction evidence="12">
        <text>L-tyrosyl-[glycogenin] + UDP-alpha-D-glucose = alpha-D-glucosyl-L-tyrosyl-[glycogenin] + UDP + H(+)</text>
        <dbReference type="Rhea" id="RHEA:23360"/>
        <dbReference type="Rhea" id="RHEA-COMP:14604"/>
        <dbReference type="Rhea" id="RHEA-COMP:14605"/>
        <dbReference type="ChEBI" id="CHEBI:15378"/>
        <dbReference type="ChEBI" id="CHEBI:46858"/>
        <dbReference type="ChEBI" id="CHEBI:58223"/>
        <dbReference type="ChEBI" id="CHEBI:58885"/>
        <dbReference type="ChEBI" id="CHEBI:140573"/>
        <dbReference type="EC" id="2.4.1.186"/>
    </reaction>
</comment>
<dbReference type="InterPro" id="IPR029044">
    <property type="entry name" value="Nucleotide-diphossugar_trans"/>
</dbReference>
<keyword evidence="4" id="KW-0808">Transferase</keyword>
<comment type="subcellular location">
    <subcellularLocation>
        <location evidence="2">Cytoplasm</location>
    </subcellularLocation>
</comment>
<evidence type="ECO:0000256" key="10">
    <source>
        <dbReference type="ARBA" id="ARBA00038934"/>
    </source>
</evidence>
<dbReference type="STRING" id="763406.A0A1E3NSU9"/>
<dbReference type="Proteomes" id="UP000094455">
    <property type="component" value="Unassembled WGS sequence"/>
</dbReference>
<evidence type="ECO:0000256" key="13">
    <source>
        <dbReference type="ARBA" id="ARBA00057883"/>
    </source>
</evidence>
<comment type="similarity">
    <text evidence="9">Belongs to the glycosyltransferase 8 family. Glycogenin subfamily.</text>
</comment>
<protein>
    <recommendedName>
        <fullName evidence="10">glycogenin glucosyltransferase</fullName>
        <ecNumber evidence="10">2.4.1.186</ecNumber>
    </recommendedName>
</protein>
<evidence type="ECO:0000313" key="17">
    <source>
        <dbReference type="Proteomes" id="UP000094455"/>
    </source>
</evidence>
<dbReference type="GO" id="GO:0005737">
    <property type="term" value="C:cytoplasm"/>
    <property type="evidence" value="ECO:0007669"/>
    <property type="project" value="UniProtKB-SubCell"/>
</dbReference>
<evidence type="ECO:0000256" key="1">
    <source>
        <dbReference type="ARBA" id="ARBA00001936"/>
    </source>
</evidence>
<evidence type="ECO:0000256" key="4">
    <source>
        <dbReference type="ARBA" id="ARBA00022679"/>
    </source>
</evidence>
<reference evidence="16 17" key="1">
    <citation type="journal article" date="2016" name="Proc. Natl. Acad. Sci. U.S.A.">
        <title>Comparative genomics of biotechnologically important yeasts.</title>
        <authorList>
            <person name="Riley R."/>
            <person name="Haridas S."/>
            <person name="Wolfe K.H."/>
            <person name="Lopes M.R."/>
            <person name="Hittinger C.T."/>
            <person name="Goeker M."/>
            <person name="Salamov A.A."/>
            <person name="Wisecaver J.H."/>
            <person name="Long T.M."/>
            <person name="Calvey C.H."/>
            <person name="Aerts A.L."/>
            <person name="Barry K.W."/>
            <person name="Choi C."/>
            <person name="Clum A."/>
            <person name="Coughlan A.Y."/>
            <person name="Deshpande S."/>
            <person name="Douglass A.P."/>
            <person name="Hanson S.J."/>
            <person name="Klenk H.-P."/>
            <person name="LaButti K.M."/>
            <person name="Lapidus A."/>
            <person name="Lindquist E.A."/>
            <person name="Lipzen A.M."/>
            <person name="Meier-Kolthoff J.P."/>
            <person name="Ohm R.A."/>
            <person name="Otillar R.P."/>
            <person name="Pangilinan J.L."/>
            <person name="Peng Y."/>
            <person name="Rokas A."/>
            <person name="Rosa C.A."/>
            <person name="Scheuner C."/>
            <person name="Sibirny A.A."/>
            <person name="Slot J.C."/>
            <person name="Stielow J.B."/>
            <person name="Sun H."/>
            <person name="Kurtzman C.P."/>
            <person name="Blackwell M."/>
            <person name="Grigoriev I.V."/>
            <person name="Jeffries T.W."/>
        </authorList>
    </citation>
    <scope>NUCLEOTIDE SEQUENCE [LARGE SCALE GENOMIC DNA]</scope>
    <source>
        <strain evidence="16 17">NRRL Y-2026</strain>
    </source>
</reference>
<feature type="region of interest" description="Disordered" evidence="14">
    <location>
        <begin position="427"/>
        <end position="467"/>
    </location>
</feature>
<dbReference type="InterPro" id="IPR050587">
    <property type="entry name" value="GNT1/Glycosyltrans_8"/>
</dbReference>
<dbReference type="RefSeq" id="XP_019020328.1">
    <property type="nucleotide sequence ID" value="XM_019163228.1"/>
</dbReference>
<keyword evidence="15" id="KW-0732">Signal</keyword>
<dbReference type="EMBL" id="KV454001">
    <property type="protein sequence ID" value="ODQ49215.1"/>
    <property type="molecule type" value="Genomic_DNA"/>
</dbReference>
<gene>
    <name evidence="16" type="ORF">PICMEDRAFT_57291</name>
</gene>
<dbReference type="CDD" id="cd02537">
    <property type="entry name" value="GT8_Glycogenin"/>
    <property type="match status" value="1"/>
</dbReference>
<evidence type="ECO:0000256" key="7">
    <source>
        <dbReference type="ARBA" id="ARBA00023180"/>
    </source>
</evidence>
<dbReference type="OrthoDB" id="2014201at2759"/>
<name>A0A1E3NSU9_9ASCO</name>
<dbReference type="SUPFAM" id="SSF53448">
    <property type="entry name" value="Nucleotide-diphospho-sugar transferases"/>
    <property type="match status" value="1"/>
</dbReference>
<dbReference type="GO" id="GO:0005978">
    <property type="term" value="P:glycogen biosynthetic process"/>
    <property type="evidence" value="ECO:0007669"/>
    <property type="project" value="UniProtKB-KW"/>
</dbReference>
<proteinExistence type="inferred from homology"/>
<feature type="chain" id="PRO_5009133508" description="glycogenin glucosyltransferase" evidence="15">
    <location>
        <begin position="22"/>
        <end position="564"/>
    </location>
</feature>
<dbReference type="GO" id="GO:0046872">
    <property type="term" value="F:metal ion binding"/>
    <property type="evidence" value="ECO:0007669"/>
    <property type="project" value="UniProtKB-KW"/>
</dbReference>
<keyword evidence="6" id="KW-0320">Glycogen biosynthesis</keyword>
<evidence type="ECO:0000256" key="12">
    <source>
        <dbReference type="ARBA" id="ARBA00052293"/>
    </source>
</evidence>
<organism evidence="16 17">
    <name type="scientific">Pichia membranifaciens NRRL Y-2026</name>
    <dbReference type="NCBI Taxonomy" id="763406"/>
    <lineage>
        <taxon>Eukaryota</taxon>
        <taxon>Fungi</taxon>
        <taxon>Dikarya</taxon>
        <taxon>Ascomycota</taxon>
        <taxon>Saccharomycotina</taxon>
        <taxon>Pichiomycetes</taxon>
        <taxon>Pichiales</taxon>
        <taxon>Pichiaceae</taxon>
        <taxon>Pichia</taxon>
    </lineage>
</organism>